<dbReference type="PROSITE" id="PS51257">
    <property type="entry name" value="PROKAR_LIPOPROTEIN"/>
    <property type="match status" value="1"/>
</dbReference>
<keyword evidence="2" id="KW-1185">Reference proteome</keyword>
<organism evidence="1 2">
    <name type="scientific">Candidatus Deianiraea vastatrix</name>
    <dbReference type="NCBI Taxonomy" id="2163644"/>
    <lineage>
        <taxon>Bacteria</taxon>
        <taxon>Pseudomonadati</taxon>
        <taxon>Pseudomonadota</taxon>
        <taxon>Alphaproteobacteria</taxon>
        <taxon>Rickettsiales</taxon>
        <taxon>Candidatus Deianiraeaceae</taxon>
        <taxon>Candidatus Deianiraea</taxon>
    </lineage>
</organism>
<evidence type="ECO:0000313" key="1">
    <source>
        <dbReference type="EMBL" id="QED23680.1"/>
    </source>
</evidence>
<proteinExistence type="predicted"/>
<name>A0A5B8XEL1_9RICK</name>
<dbReference type="RefSeq" id="WP_146820950.1">
    <property type="nucleotide sequence ID" value="NZ_CP029077.1"/>
</dbReference>
<gene>
    <name evidence="1" type="ORF">Deia_00893</name>
</gene>
<dbReference type="AlphaFoldDB" id="A0A5B8XEL1"/>
<evidence type="ECO:0000313" key="2">
    <source>
        <dbReference type="Proteomes" id="UP000321934"/>
    </source>
</evidence>
<accession>A0A5B8XEL1</accession>
<reference evidence="1 2" key="1">
    <citation type="journal article" date="2019" name="ISME J.">
        <title>Deianiraea, an extracellular bacterium associated with the ciliate Paramecium, suggests an alternative scenario for the evolution of Rickettsiales.</title>
        <authorList>
            <person name="Castelli M."/>
            <person name="Sabaneyeva E."/>
            <person name="Lanzoni O."/>
            <person name="Lebedeva N."/>
            <person name="Floriano A.M."/>
            <person name="Gaiarsa S."/>
            <person name="Benken K."/>
            <person name="Modeo L."/>
            <person name="Bandi C."/>
            <person name="Potekhin A."/>
            <person name="Sassera D."/>
            <person name="Petroni G."/>
        </authorList>
    </citation>
    <scope>NUCLEOTIDE SEQUENCE [LARGE SCALE GENOMIC DNA]</scope>
    <source>
        <strain evidence="1">CyL4-1</strain>
    </source>
</reference>
<sequence length="137" mass="15972">MKYLYYTIITLLLLSCEKNVRFIGYPNIQKIQSQIQVNKTTKSEIIQNIGHPSFYHDDNTWYYARINGTDGNLTSFLPLDRDLLKITFSSDVVSSLYFDQKPIDQQNKPKFSNKNLLKYDIQIEKPSQNTTPDKPSN</sequence>
<dbReference type="EMBL" id="CP029077">
    <property type="protein sequence ID" value="QED23680.1"/>
    <property type="molecule type" value="Genomic_DNA"/>
</dbReference>
<protein>
    <recommendedName>
        <fullName evidence="3">Lipoprotein SmpA/OmlA domain-containing protein</fullName>
    </recommendedName>
</protein>
<evidence type="ECO:0008006" key="3">
    <source>
        <dbReference type="Google" id="ProtNLM"/>
    </source>
</evidence>
<dbReference type="Proteomes" id="UP000321934">
    <property type="component" value="Chromosome"/>
</dbReference>